<dbReference type="OrthoDB" id="6282848at2759"/>
<evidence type="ECO:0000313" key="11">
    <source>
        <dbReference type="Proteomes" id="UP000549394"/>
    </source>
</evidence>
<evidence type="ECO:0000256" key="3">
    <source>
        <dbReference type="ARBA" id="ARBA00017904"/>
    </source>
</evidence>
<evidence type="ECO:0000256" key="9">
    <source>
        <dbReference type="SAM" id="Phobius"/>
    </source>
</evidence>
<name>A0A7I8VQV5_9ANNE</name>
<dbReference type="GO" id="GO:0016020">
    <property type="term" value="C:membrane"/>
    <property type="evidence" value="ECO:0007669"/>
    <property type="project" value="UniProtKB-SubCell"/>
</dbReference>
<sequence length="94" mass="11107">MSNASEYFDWKYYMRETIIFAGQHPYLFVYYVLLALSPLFGISAYLSYKLAKDIESQEKKKKRKKEREANIAKARGKDKPGSLKDKKKEDKKNM</sequence>
<organism evidence="10 11">
    <name type="scientific">Dimorphilus gyrociliatus</name>
    <dbReference type="NCBI Taxonomy" id="2664684"/>
    <lineage>
        <taxon>Eukaryota</taxon>
        <taxon>Metazoa</taxon>
        <taxon>Spiralia</taxon>
        <taxon>Lophotrochozoa</taxon>
        <taxon>Annelida</taxon>
        <taxon>Polychaeta</taxon>
        <taxon>Polychaeta incertae sedis</taxon>
        <taxon>Dinophilidae</taxon>
        <taxon>Dimorphilus</taxon>
    </lineage>
</organism>
<dbReference type="PANTHER" id="PTHR28644:SF1">
    <property type="entry name" value="SMALL INTEGRAL MEMBRANE PROTEIN 15"/>
    <property type="match status" value="1"/>
</dbReference>
<dbReference type="Proteomes" id="UP000549394">
    <property type="component" value="Unassembled WGS sequence"/>
</dbReference>
<dbReference type="PANTHER" id="PTHR28644">
    <property type="entry name" value="SMALL INTEGRAL MEMBRANE PROTEIN 15"/>
    <property type="match status" value="1"/>
</dbReference>
<reference evidence="10 11" key="1">
    <citation type="submission" date="2020-08" db="EMBL/GenBank/DDBJ databases">
        <authorList>
            <person name="Hejnol A."/>
        </authorList>
    </citation>
    <scope>NUCLEOTIDE SEQUENCE [LARGE SCALE GENOMIC DNA]</scope>
</reference>
<proteinExistence type="inferred from homology"/>
<keyword evidence="6" id="KW-0175">Coiled coil</keyword>
<evidence type="ECO:0000256" key="5">
    <source>
        <dbReference type="ARBA" id="ARBA00022989"/>
    </source>
</evidence>
<evidence type="ECO:0000256" key="6">
    <source>
        <dbReference type="ARBA" id="ARBA00023054"/>
    </source>
</evidence>
<evidence type="ECO:0000313" key="10">
    <source>
        <dbReference type="EMBL" id="CAD5118685.1"/>
    </source>
</evidence>
<dbReference type="Pfam" id="PF15086">
    <property type="entry name" value="UPF0542"/>
    <property type="match status" value="1"/>
</dbReference>
<feature type="compositionally biased region" description="Basic and acidic residues" evidence="8">
    <location>
        <begin position="66"/>
        <end position="94"/>
    </location>
</feature>
<comment type="subcellular location">
    <subcellularLocation>
        <location evidence="1">Membrane</location>
        <topology evidence="1">Single-pass membrane protein</topology>
    </subcellularLocation>
</comment>
<evidence type="ECO:0000256" key="1">
    <source>
        <dbReference type="ARBA" id="ARBA00004167"/>
    </source>
</evidence>
<keyword evidence="4 9" id="KW-0812">Transmembrane</keyword>
<dbReference type="InterPro" id="IPR027877">
    <property type="entry name" value="Smim15"/>
</dbReference>
<dbReference type="EMBL" id="CAJFCJ010000009">
    <property type="protein sequence ID" value="CAD5118685.1"/>
    <property type="molecule type" value="Genomic_DNA"/>
</dbReference>
<comment type="similarity">
    <text evidence="2">Belongs to the SMIM15 family.</text>
</comment>
<dbReference type="AlphaFoldDB" id="A0A7I8VQV5"/>
<feature type="transmembrane region" description="Helical" evidence="9">
    <location>
        <begin position="28"/>
        <end position="51"/>
    </location>
</feature>
<comment type="caution">
    <text evidence="10">The sequence shown here is derived from an EMBL/GenBank/DDBJ whole genome shotgun (WGS) entry which is preliminary data.</text>
</comment>
<keyword evidence="11" id="KW-1185">Reference proteome</keyword>
<evidence type="ECO:0000256" key="7">
    <source>
        <dbReference type="ARBA" id="ARBA00023136"/>
    </source>
</evidence>
<accession>A0A7I8VQV5</accession>
<keyword evidence="5 9" id="KW-1133">Transmembrane helix</keyword>
<feature type="region of interest" description="Disordered" evidence="8">
    <location>
        <begin position="55"/>
        <end position="94"/>
    </location>
</feature>
<evidence type="ECO:0000256" key="4">
    <source>
        <dbReference type="ARBA" id="ARBA00022692"/>
    </source>
</evidence>
<keyword evidence="7 9" id="KW-0472">Membrane</keyword>
<evidence type="ECO:0000256" key="2">
    <source>
        <dbReference type="ARBA" id="ARBA00006758"/>
    </source>
</evidence>
<evidence type="ECO:0000256" key="8">
    <source>
        <dbReference type="SAM" id="MobiDB-lite"/>
    </source>
</evidence>
<protein>
    <recommendedName>
        <fullName evidence="3">Small integral membrane protein 15</fullName>
    </recommendedName>
</protein>
<gene>
    <name evidence="10" type="ORF">DGYR_LOCUS7017</name>
</gene>